<keyword evidence="5" id="KW-0326">Glycosidase</keyword>
<keyword evidence="6" id="KW-0624">Polysaccharide degradation</keyword>
<dbReference type="Pfam" id="PF17957">
    <property type="entry name" value="Big_7"/>
    <property type="match status" value="1"/>
</dbReference>
<dbReference type="InterPro" id="IPR001919">
    <property type="entry name" value="CBD2"/>
</dbReference>
<dbReference type="AlphaFoldDB" id="A0A344L2D9"/>
<name>A0A344L2D9_9PSEU</name>
<evidence type="ECO:0000256" key="8">
    <source>
        <dbReference type="SAM" id="SignalP"/>
    </source>
</evidence>
<feature type="domain" description="CBM2" evidence="9">
    <location>
        <begin position="37"/>
        <end position="147"/>
    </location>
</feature>
<organism evidence="10 11">
    <name type="scientific">Amycolatopsis albispora</name>
    <dbReference type="NCBI Taxonomy" id="1804986"/>
    <lineage>
        <taxon>Bacteria</taxon>
        <taxon>Bacillati</taxon>
        <taxon>Actinomycetota</taxon>
        <taxon>Actinomycetes</taxon>
        <taxon>Pseudonocardiales</taxon>
        <taxon>Pseudonocardiaceae</taxon>
        <taxon>Amycolatopsis</taxon>
    </lineage>
</organism>
<dbReference type="EMBL" id="CP015163">
    <property type="protein sequence ID" value="AXB42213.1"/>
    <property type="molecule type" value="Genomic_DNA"/>
</dbReference>
<feature type="chain" id="PRO_5016758120" evidence="8">
    <location>
        <begin position="40"/>
        <end position="981"/>
    </location>
</feature>
<evidence type="ECO:0000313" key="11">
    <source>
        <dbReference type="Proteomes" id="UP000250434"/>
    </source>
</evidence>
<evidence type="ECO:0000256" key="6">
    <source>
        <dbReference type="ARBA" id="ARBA00023326"/>
    </source>
</evidence>
<dbReference type="GO" id="GO:0008810">
    <property type="term" value="F:cellulase activity"/>
    <property type="evidence" value="ECO:0007669"/>
    <property type="project" value="InterPro"/>
</dbReference>
<protein>
    <submittedName>
        <fullName evidence="10">Cellulose 1,4-beta-cellobiosidase</fullName>
    </submittedName>
</protein>
<feature type="signal peptide" evidence="8">
    <location>
        <begin position="1"/>
        <end position="39"/>
    </location>
</feature>
<dbReference type="PRINTS" id="PR00844">
    <property type="entry name" value="GLHYDRLASE48"/>
</dbReference>
<dbReference type="InterPro" id="IPR023309">
    <property type="entry name" value="Endo-1-4-beta-glucanase_dom2"/>
</dbReference>
<proteinExistence type="predicted"/>
<evidence type="ECO:0000259" key="9">
    <source>
        <dbReference type="PROSITE" id="PS51173"/>
    </source>
</evidence>
<dbReference type="Gene3D" id="4.10.870.10">
    <property type="entry name" value="Endo-1,4-beta-glucanase f. Domain 3"/>
    <property type="match status" value="1"/>
</dbReference>
<keyword evidence="11" id="KW-1185">Reference proteome</keyword>
<dbReference type="InterPro" id="IPR000556">
    <property type="entry name" value="Glyco_hydro_48F"/>
</dbReference>
<evidence type="ECO:0000313" key="10">
    <source>
        <dbReference type="EMBL" id="AXB42213.1"/>
    </source>
</evidence>
<dbReference type="InterPro" id="IPR008928">
    <property type="entry name" value="6-hairpin_glycosidase_sf"/>
</dbReference>
<dbReference type="GO" id="GO:0030247">
    <property type="term" value="F:polysaccharide binding"/>
    <property type="evidence" value="ECO:0007669"/>
    <property type="project" value="UniProtKB-UniRule"/>
</dbReference>
<keyword evidence="3" id="KW-0136">Cellulose degradation</keyword>
<dbReference type="Pfam" id="PF00553">
    <property type="entry name" value="CBM_2"/>
    <property type="match status" value="1"/>
</dbReference>
<evidence type="ECO:0000256" key="3">
    <source>
        <dbReference type="ARBA" id="ARBA00023001"/>
    </source>
</evidence>
<feature type="active site" description="Proton donor" evidence="7">
    <location>
        <position position="395"/>
    </location>
</feature>
<dbReference type="InterPro" id="IPR008965">
    <property type="entry name" value="CBM2/CBM3_carb-bd_dom_sf"/>
</dbReference>
<feature type="active site" description="Nucleophile" evidence="7">
    <location>
        <position position="567"/>
    </location>
</feature>
<dbReference type="InterPro" id="IPR012291">
    <property type="entry name" value="CBM2_carb-bd_dom_sf"/>
</dbReference>
<dbReference type="RefSeq" id="WP_113691482.1">
    <property type="nucleotide sequence ID" value="NZ_CP015163.1"/>
</dbReference>
<keyword evidence="4" id="KW-0119">Carbohydrate metabolism</keyword>
<dbReference type="Pfam" id="PF02011">
    <property type="entry name" value="Glyco_hydro_48"/>
    <property type="match status" value="1"/>
</dbReference>
<dbReference type="Gene3D" id="2.170.160.10">
    <property type="entry name" value="Endo-1,4-beta-glucanase f. Domain 2"/>
    <property type="match status" value="1"/>
</dbReference>
<dbReference type="Proteomes" id="UP000250434">
    <property type="component" value="Chromosome"/>
</dbReference>
<dbReference type="Gene3D" id="2.60.40.10">
    <property type="entry name" value="Immunoglobulins"/>
    <property type="match status" value="1"/>
</dbReference>
<evidence type="ECO:0000256" key="4">
    <source>
        <dbReference type="ARBA" id="ARBA00023277"/>
    </source>
</evidence>
<evidence type="ECO:0000256" key="2">
    <source>
        <dbReference type="ARBA" id="ARBA00022801"/>
    </source>
</evidence>
<dbReference type="InterPro" id="IPR027390">
    <property type="entry name" value="Endoglucanase_F_dom3"/>
</dbReference>
<dbReference type="OrthoDB" id="33861at2"/>
<dbReference type="Gene3D" id="1.50.10.10">
    <property type="match status" value="1"/>
</dbReference>
<evidence type="ECO:0000256" key="5">
    <source>
        <dbReference type="ARBA" id="ARBA00023295"/>
    </source>
</evidence>
<keyword evidence="2" id="KW-0378">Hydrolase</keyword>
<dbReference type="PROSITE" id="PS51173">
    <property type="entry name" value="CBM2"/>
    <property type="match status" value="1"/>
</dbReference>
<sequence length="981" mass="104281">MLRSRPFARPRRARPLPALAAAALMGAAATVGLSPAATAAEVACTVTYKVGSEWGNGFGATVDVRNEGTDAIADWNLTWTFPDGQQITQLWNGTHTQTGAAVSVRGANWNRTLAAGTTAQIGFNASKGAQNRVPADFAVNGTACTGANKAPGVQLTKPAANSSYAVPAEIPLEATASDTDGTVQKVEFYAGTQLLGTDTTAPYQFTWSGAAAGEYSVTAKAFDNKGATSMSTPVAVKVLAAPAVVTTPSKVNVKQGGTTTVDVKLAVQPSGPVTVSVARTAGSTDLTASPATLSFTTANWNVGQPVTISSAANGGAPATATFSVTAPGLTAAPIEVSELDPDASDYQAAFLEQYNKIKDPDSGYFRNFGGLLVPYHSVETLLVEAPDHGHQTTSEAFSYYLWLEAAYGQLQGDWAPFNAAWASMEKYIIPAKADQPTNDKYNPAKPATYAPEHPRMDKYPAQLDTAVPVGADPIAAELKAAYGTDDIYGMHWLIDVDNTYGFGRCGDGTTAPAYMNTYQRGSSESVWETIPQPSCDTFAHGGPNGYLDLFTKDASYAKQWKYTNAPDADARAVQVAHLANQWATAQGKGAQIADTVKKASKMGDYLRYAMFDKYFKKIGNCVGPSTCPAGTGKDSEHYLMSWYYAWGGATDTSAGWAWRIGDGAAHQGYQNPLAAHALANDPALKPASATGAQDWAKSLDRQLEFLQWLQSAEGGIAGGATNSWEGQYATPPAGLPTFYGMYYDWQPVWHDPPSNRWFGFQAWGLERVAALYQQTGDARAKKILDKWVPWAIANTTIGTGGQFAIPSDLQWTGTPDTWNPSAPGSNSGLHVTVLNHSQDVGVAAAYAKILLNYAAKSGNAEARTVGEGLLDAMLAHTDEIGIAVPETRTDYNRFDDEYNSSSGEGVYVPPGWTGTMPNGDQIAAGADFLSIRSFYTKDPQWPKVQAYLDGGPAPTLTYHRFWAQAEIATAFSTHVQLFGTA</sequence>
<dbReference type="GO" id="GO:0030245">
    <property type="term" value="P:cellulose catabolic process"/>
    <property type="evidence" value="ECO:0007669"/>
    <property type="project" value="UniProtKB-KW"/>
</dbReference>
<dbReference type="InterPro" id="IPR013783">
    <property type="entry name" value="Ig-like_fold"/>
</dbReference>
<keyword evidence="1 8" id="KW-0732">Signal</keyword>
<dbReference type="SUPFAM" id="SSF49384">
    <property type="entry name" value="Carbohydrate-binding domain"/>
    <property type="match status" value="1"/>
</dbReference>
<dbReference type="KEGG" id="aab:A4R43_06420"/>
<dbReference type="InterPro" id="IPR012341">
    <property type="entry name" value="6hp_glycosidase-like_sf"/>
</dbReference>
<evidence type="ECO:0000256" key="7">
    <source>
        <dbReference type="PIRSR" id="PIRSR600556-1"/>
    </source>
</evidence>
<gene>
    <name evidence="10" type="ORF">A4R43_06420</name>
</gene>
<dbReference type="Gene3D" id="2.60.40.290">
    <property type="match status" value="1"/>
</dbReference>
<evidence type="ECO:0000256" key="1">
    <source>
        <dbReference type="ARBA" id="ARBA00022729"/>
    </source>
</evidence>
<dbReference type="InterPro" id="IPR018366">
    <property type="entry name" value="CBM2_CS"/>
</dbReference>
<reference evidence="10 11" key="1">
    <citation type="submission" date="2016-04" db="EMBL/GenBank/DDBJ databases">
        <title>Complete genome sequence and analysis of deep-sea sediment isolate, Amycolatopsis sp. WP1.</title>
        <authorList>
            <person name="Wang H."/>
            <person name="Chen S."/>
            <person name="Wu Q."/>
        </authorList>
    </citation>
    <scope>NUCLEOTIDE SEQUENCE [LARGE SCALE GENOMIC DNA]</scope>
    <source>
        <strain evidence="10 11">WP1</strain>
    </source>
</reference>
<accession>A0A344L2D9</accession>
<dbReference type="SUPFAM" id="SSF48208">
    <property type="entry name" value="Six-hairpin glycosidases"/>
    <property type="match status" value="1"/>
</dbReference>
<dbReference type="SMART" id="SM00637">
    <property type="entry name" value="CBD_II"/>
    <property type="match status" value="1"/>
</dbReference>
<dbReference type="PROSITE" id="PS00561">
    <property type="entry name" value="CBM2_A"/>
    <property type="match status" value="1"/>
</dbReference>